<sequence length="289" mass="32654">MDGPLPRGRGWKAAPEPRRGWHPKVTLYRLSLTLVTFALGSAKALSPSEVGSVTIEWMGGLLFFLVVFFLSYYDGDERKGTKWLFRADLMDTARDACAKVGIRVPAYDTMEKPEPRSFGWKKRPSVTGYRLLVSSTALVFGTTKAYLSYTGSNAASKGVEWFYGSLISLFLYWLGLYELSPKGVVPWLFKDDYDIFLFCWIMGLLLGASATLMSGFFKPLLSAVSATYQQGIWHLLDTLGLLCILAFLVGMCAGGFYASLYYFWIPLDEPMREVSGRLEERWRRHTTIR</sequence>
<proteinExistence type="predicted"/>
<keyword evidence="1" id="KW-0472">Membrane</keyword>
<keyword evidence="3" id="KW-1185">Reference proteome</keyword>
<comment type="caution">
    <text evidence="2">The sequence shown here is derived from an EMBL/GenBank/DDBJ whole genome shotgun (WGS) entry which is preliminary data.</text>
</comment>
<accession>A0A4Y7T135</accession>
<feature type="transmembrane region" description="Helical" evidence="1">
    <location>
        <begin position="238"/>
        <end position="264"/>
    </location>
</feature>
<feature type="non-terminal residue" evidence="2">
    <location>
        <position position="289"/>
    </location>
</feature>
<dbReference type="AlphaFoldDB" id="A0A4Y7T135"/>
<evidence type="ECO:0000313" key="2">
    <source>
        <dbReference type="EMBL" id="TEB27239.1"/>
    </source>
</evidence>
<dbReference type="Proteomes" id="UP000298030">
    <property type="component" value="Unassembled WGS sequence"/>
</dbReference>
<protein>
    <submittedName>
        <fullName evidence="2">Uncharacterized protein</fullName>
    </submittedName>
</protein>
<gene>
    <name evidence="2" type="ORF">FA13DRAFT_1736629</name>
</gene>
<organism evidence="2 3">
    <name type="scientific">Coprinellus micaceus</name>
    <name type="common">Glistening ink-cap mushroom</name>
    <name type="synonym">Coprinus micaceus</name>
    <dbReference type="NCBI Taxonomy" id="71717"/>
    <lineage>
        <taxon>Eukaryota</taxon>
        <taxon>Fungi</taxon>
        <taxon>Dikarya</taxon>
        <taxon>Basidiomycota</taxon>
        <taxon>Agaricomycotina</taxon>
        <taxon>Agaricomycetes</taxon>
        <taxon>Agaricomycetidae</taxon>
        <taxon>Agaricales</taxon>
        <taxon>Agaricineae</taxon>
        <taxon>Psathyrellaceae</taxon>
        <taxon>Coprinellus</taxon>
    </lineage>
</organism>
<feature type="transmembrane region" description="Helical" evidence="1">
    <location>
        <begin position="57"/>
        <end position="73"/>
    </location>
</feature>
<feature type="transmembrane region" description="Helical" evidence="1">
    <location>
        <begin position="159"/>
        <end position="175"/>
    </location>
</feature>
<dbReference type="EMBL" id="QPFP01000041">
    <property type="protein sequence ID" value="TEB27239.1"/>
    <property type="molecule type" value="Genomic_DNA"/>
</dbReference>
<name>A0A4Y7T135_COPMI</name>
<keyword evidence="1" id="KW-1133">Transmembrane helix</keyword>
<evidence type="ECO:0000313" key="3">
    <source>
        <dbReference type="Proteomes" id="UP000298030"/>
    </source>
</evidence>
<keyword evidence="1" id="KW-0812">Transmembrane</keyword>
<evidence type="ECO:0000256" key="1">
    <source>
        <dbReference type="SAM" id="Phobius"/>
    </source>
</evidence>
<feature type="transmembrane region" description="Helical" evidence="1">
    <location>
        <begin position="195"/>
        <end position="217"/>
    </location>
</feature>
<reference evidence="2 3" key="1">
    <citation type="journal article" date="2019" name="Nat. Ecol. Evol.">
        <title>Megaphylogeny resolves global patterns of mushroom evolution.</title>
        <authorList>
            <person name="Varga T."/>
            <person name="Krizsan K."/>
            <person name="Foldi C."/>
            <person name="Dima B."/>
            <person name="Sanchez-Garcia M."/>
            <person name="Sanchez-Ramirez S."/>
            <person name="Szollosi G.J."/>
            <person name="Szarkandi J.G."/>
            <person name="Papp V."/>
            <person name="Albert L."/>
            <person name="Andreopoulos W."/>
            <person name="Angelini C."/>
            <person name="Antonin V."/>
            <person name="Barry K.W."/>
            <person name="Bougher N.L."/>
            <person name="Buchanan P."/>
            <person name="Buyck B."/>
            <person name="Bense V."/>
            <person name="Catcheside P."/>
            <person name="Chovatia M."/>
            <person name="Cooper J."/>
            <person name="Damon W."/>
            <person name="Desjardin D."/>
            <person name="Finy P."/>
            <person name="Geml J."/>
            <person name="Haridas S."/>
            <person name="Hughes K."/>
            <person name="Justo A."/>
            <person name="Karasinski D."/>
            <person name="Kautmanova I."/>
            <person name="Kiss B."/>
            <person name="Kocsube S."/>
            <person name="Kotiranta H."/>
            <person name="LaButti K.M."/>
            <person name="Lechner B.E."/>
            <person name="Liimatainen K."/>
            <person name="Lipzen A."/>
            <person name="Lukacs Z."/>
            <person name="Mihaltcheva S."/>
            <person name="Morgado L.N."/>
            <person name="Niskanen T."/>
            <person name="Noordeloos M.E."/>
            <person name="Ohm R.A."/>
            <person name="Ortiz-Santana B."/>
            <person name="Ovrebo C."/>
            <person name="Racz N."/>
            <person name="Riley R."/>
            <person name="Savchenko A."/>
            <person name="Shiryaev A."/>
            <person name="Soop K."/>
            <person name="Spirin V."/>
            <person name="Szebenyi C."/>
            <person name="Tomsovsky M."/>
            <person name="Tulloss R.E."/>
            <person name="Uehling J."/>
            <person name="Grigoriev I.V."/>
            <person name="Vagvolgyi C."/>
            <person name="Papp T."/>
            <person name="Martin F.M."/>
            <person name="Miettinen O."/>
            <person name="Hibbett D.S."/>
            <person name="Nagy L.G."/>
        </authorList>
    </citation>
    <scope>NUCLEOTIDE SEQUENCE [LARGE SCALE GENOMIC DNA]</scope>
    <source>
        <strain evidence="2 3">FP101781</strain>
    </source>
</reference>